<feature type="binding site" evidence="3">
    <location>
        <position position="123"/>
    </location>
    <ligand>
        <name>substrate</name>
    </ligand>
</feature>
<gene>
    <name evidence="5" type="ORF">PG999_003561</name>
</gene>
<keyword evidence="3" id="KW-0479">Metal-binding</keyword>
<dbReference type="AlphaFoldDB" id="A0AAW0R3V3"/>
<dbReference type="SUPFAM" id="SSF63829">
    <property type="entry name" value="Calcium-dependent phosphotriesterase"/>
    <property type="match status" value="1"/>
</dbReference>
<feature type="binding site" evidence="3">
    <location>
        <position position="172"/>
    </location>
    <ligand>
        <name>a divalent metal cation</name>
        <dbReference type="ChEBI" id="CHEBI:60240"/>
    </ligand>
</feature>
<evidence type="ECO:0000259" key="4">
    <source>
        <dbReference type="Pfam" id="PF08450"/>
    </source>
</evidence>
<evidence type="ECO:0000256" key="3">
    <source>
        <dbReference type="PIRSR" id="PIRSR605511-2"/>
    </source>
</evidence>
<accession>A0AAW0R3V3</accession>
<evidence type="ECO:0000256" key="2">
    <source>
        <dbReference type="PIRSR" id="PIRSR605511-1"/>
    </source>
</evidence>
<feature type="binding site" evidence="3">
    <location>
        <position position="119"/>
    </location>
    <ligand>
        <name>substrate</name>
    </ligand>
</feature>
<evidence type="ECO:0000313" key="5">
    <source>
        <dbReference type="EMBL" id="KAK8123643.1"/>
    </source>
</evidence>
<feature type="domain" description="SMP-30/Gluconolactonase/LRE-like region" evidence="4">
    <location>
        <begin position="23"/>
        <end position="280"/>
    </location>
</feature>
<dbReference type="EMBL" id="JAQQWP010000003">
    <property type="protein sequence ID" value="KAK8123643.1"/>
    <property type="molecule type" value="Genomic_DNA"/>
</dbReference>
<reference evidence="5 6" key="1">
    <citation type="submission" date="2023-01" db="EMBL/GenBank/DDBJ databases">
        <title>Analysis of 21 Apiospora genomes using comparative genomics revels a genus with tremendous synthesis potential of carbohydrate active enzymes and secondary metabolites.</title>
        <authorList>
            <person name="Sorensen T."/>
        </authorList>
    </citation>
    <scope>NUCLEOTIDE SEQUENCE [LARGE SCALE GENOMIC DNA]</scope>
    <source>
        <strain evidence="5 6">CBS 117206</strain>
    </source>
</reference>
<dbReference type="GO" id="GO:0005509">
    <property type="term" value="F:calcium ion binding"/>
    <property type="evidence" value="ECO:0007669"/>
    <property type="project" value="TreeGrafter"/>
</dbReference>
<sequence>MTSSSDIQTWEVKEPYLKLHCKLGEGPYYERATNTLRFVDIIQRRLHTVSLEKGPESLVTQQLDTPISVTADIAGVDPRDKILIGAKFGVAVLDRKAASDKKDAYEYVAKFHKMKDNLRLRGNDGAVDPHGRFWLGTMTDFELGPFQSEGSVHMFDGRKDSVVLKEGVTIPNSVSWSPDGKTMYFTHSSAKTIHAYDFSSDASATSPLSNERVFYAHEGPGEPDGHRIDVEGNLWTAVYGESHVLKVSGKTGKVVGEVKLPTQNITCVEFVGTELFITTAGMEEGAGSDREVDYSGGLFRVDVGVEGMPPHEFKLDL</sequence>
<organism evidence="5 6">
    <name type="scientific">Apiospora kogelbergensis</name>
    <dbReference type="NCBI Taxonomy" id="1337665"/>
    <lineage>
        <taxon>Eukaryota</taxon>
        <taxon>Fungi</taxon>
        <taxon>Dikarya</taxon>
        <taxon>Ascomycota</taxon>
        <taxon>Pezizomycotina</taxon>
        <taxon>Sordariomycetes</taxon>
        <taxon>Xylariomycetidae</taxon>
        <taxon>Amphisphaeriales</taxon>
        <taxon>Apiosporaceae</taxon>
        <taxon>Apiospora</taxon>
    </lineage>
</organism>
<dbReference type="GO" id="GO:0004341">
    <property type="term" value="F:gluconolactonase activity"/>
    <property type="evidence" value="ECO:0007669"/>
    <property type="project" value="TreeGrafter"/>
</dbReference>
<keyword evidence="6" id="KW-1185">Reference proteome</keyword>
<proteinExistence type="inferred from homology"/>
<dbReference type="PANTHER" id="PTHR10907">
    <property type="entry name" value="REGUCALCIN"/>
    <property type="match status" value="1"/>
</dbReference>
<feature type="binding site" evidence="3">
    <location>
        <position position="25"/>
    </location>
    <ligand>
        <name>a divalent metal cation</name>
        <dbReference type="ChEBI" id="CHEBI:60240"/>
    </ligand>
</feature>
<comment type="caution">
    <text evidence="5">The sequence shown here is derived from an EMBL/GenBank/DDBJ whole genome shotgun (WGS) entry which is preliminary data.</text>
</comment>
<name>A0AAW0R3V3_9PEZI</name>
<feature type="active site" description="Proton donor/acceptor" evidence="2">
    <location>
        <position position="224"/>
    </location>
</feature>
<dbReference type="InterPro" id="IPR013658">
    <property type="entry name" value="SGL"/>
</dbReference>
<keyword evidence="3" id="KW-0862">Zinc</keyword>
<dbReference type="PANTHER" id="PTHR10907:SF47">
    <property type="entry name" value="REGUCALCIN"/>
    <property type="match status" value="1"/>
</dbReference>
<dbReference type="PRINTS" id="PR01790">
    <property type="entry name" value="SMP30FAMILY"/>
</dbReference>
<feature type="binding site" evidence="3">
    <location>
        <position position="224"/>
    </location>
    <ligand>
        <name>a divalent metal cation</name>
        <dbReference type="ChEBI" id="CHEBI:60240"/>
    </ligand>
</feature>
<comment type="cofactor">
    <cofactor evidence="3">
        <name>Zn(2+)</name>
        <dbReference type="ChEBI" id="CHEBI:29105"/>
    </cofactor>
    <text evidence="3">Binds 1 divalent metal cation per subunit.</text>
</comment>
<evidence type="ECO:0000256" key="1">
    <source>
        <dbReference type="ARBA" id="ARBA00008853"/>
    </source>
</evidence>
<evidence type="ECO:0000313" key="6">
    <source>
        <dbReference type="Proteomes" id="UP001392437"/>
    </source>
</evidence>
<dbReference type="InterPro" id="IPR005511">
    <property type="entry name" value="SMP-30"/>
</dbReference>
<dbReference type="Proteomes" id="UP001392437">
    <property type="component" value="Unassembled WGS sequence"/>
</dbReference>
<feature type="binding site" evidence="3">
    <location>
        <position position="142"/>
    </location>
    <ligand>
        <name>substrate</name>
    </ligand>
</feature>
<dbReference type="InterPro" id="IPR011042">
    <property type="entry name" value="6-blade_b-propeller_TolB-like"/>
</dbReference>
<protein>
    <recommendedName>
        <fullName evidence="4">SMP-30/Gluconolactonase/LRE-like region domain-containing protein</fullName>
    </recommendedName>
</protein>
<dbReference type="Pfam" id="PF08450">
    <property type="entry name" value="SGL"/>
    <property type="match status" value="1"/>
</dbReference>
<comment type="similarity">
    <text evidence="1">Belongs to the SMP-30/CGR1 family.</text>
</comment>
<dbReference type="Gene3D" id="2.120.10.30">
    <property type="entry name" value="TolB, C-terminal domain"/>
    <property type="match status" value="1"/>
</dbReference>